<keyword evidence="2" id="KW-1185">Reference proteome</keyword>
<gene>
    <name evidence="1" type="ORF">RRG08_022885</name>
</gene>
<accession>A0AAE1ACX1</accession>
<name>A0AAE1ACX1_9GAST</name>
<sequence>MEESMKLGQELGLGEQLLQFIEKRQAEAFQRDYHLSTKGISPQVTITDNRVIDLSGSPQETLTDNRVIDYSSHLKRQSPTIIVIDLSSHLKRQSPRIV</sequence>
<evidence type="ECO:0000313" key="1">
    <source>
        <dbReference type="EMBL" id="KAK3785569.1"/>
    </source>
</evidence>
<dbReference type="EMBL" id="JAWDGP010002115">
    <property type="protein sequence ID" value="KAK3785569.1"/>
    <property type="molecule type" value="Genomic_DNA"/>
</dbReference>
<proteinExistence type="predicted"/>
<comment type="caution">
    <text evidence="1">The sequence shown here is derived from an EMBL/GenBank/DDBJ whole genome shotgun (WGS) entry which is preliminary data.</text>
</comment>
<dbReference type="AlphaFoldDB" id="A0AAE1ACX1"/>
<dbReference type="Proteomes" id="UP001283361">
    <property type="component" value="Unassembled WGS sequence"/>
</dbReference>
<reference evidence="1" key="1">
    <citation type="journal article" date="2023" name="G3 (Bethesda)">
        <title>A reference genome for the long-term kleptoplast-retaining sea slug Elysia crispata morphotype clarki.</title>
        <authorList>
            <person name="Eastman K.E."/>
            <person name="Pendleton A.L."/>
            <person name="Shaikh M.A."/>
            <person name="Suttiyut T."/>
            <person name="Ogas R."/>
            <person name="Tomko P."/>
            <person name="Gavelis G."/>
            <person name="Widhalm J.R."/>
            <person name="Wisecaver J.H."/>
        </authorList>
    </citation>
    <scope>NUCLEOTIDE SEQUENCE</scope>
    <source>
        <strain evidence="1">ECLA1</strain>
    </source>
</reference>
<organism evidence="1 2">
    <name type="scientific">Elysia crispata</name>
    <name type="common">lettuce slug</name>
    <dbReference type="NCBI Taxonomy" id="231223"/>
    <lineage>
        <taxon>Eukaryota</taxon>
        <taxon>Metazoa</taxon>
        <taxon>Spiralia</taxon>
        <taxon>Lophotrochozoa</taxon>
        <taxon>Mollusca</taxon>
        <taxon>Gastropoda</taxon>
        <taxon>Heterobranchia</taxon>
        <taxon>Euthyneura</taxon>
        <taxon>Panpulmonata</taxon>
        <taxon>Sacoglossa</taxon>
        <taxon>Placobranchoidea</taxon>
        <taxon>Plakobranchidae</taxon>
        <taxon>Elysia</taxon>
    </lineage>
</organism>
<evidence type="ECO:0000313" key="2">
    <source>
        <dbReference type="Proteomes" id="UP001283361"/>
    </source>
</evidence>
<protein>
    <submittedName>
        <fullName evidence="1">Uncharacterized protein</fullName>
    </submittedName>
</protein>